<sequence>MAKDGTARGGQRPGSGRKSKALTEKVVAGNPGGRKLKVMEMPTGANLDGADVPNPKDYLSAVQKNGDVLIADEVFKETWLWLKERGCEKLVSNHLLEQFAMCLARWQQCEKAITDYGFLAKHPTTGAACASPYVAMSNQYMKQTNAIWYQIFQVVKENCSTDFNLADADPMEILLRTRNKQ</sequence>
<name>A0A0V8QJ61_9FIRM</name>
<dbReference type="STRING" id="290052.ASU35_05570"/>
<dbReference type="EMBL" id="LNAM01000013">
    <property type="protein sequence ID" value="KSV60426.1"/>
    <property type="molecule type" value="Genomic_DNA"/>
</dbReference>
<gene>
    <name evidence="2" type="ORF">ASU35_05570</name>
</gene>
<proteinExistence type="predicted"/>
<comment type="caution">
    <text evidence="2">The sequence shown here is derived from an EMBL/GenBank/DDBJ whole genome shotgun (WGS) entry which is preliminary data.</text>
</comment>
<dbReference type="Pfam" id="PF05119">
    <property type="entry name" value="Terminase_4"/>
    <property type="match status" value="1"/>
</dbReference>
<dbReference type="InterPro" id="IPR006448">
    <property type="entry name" value="Phage_term_ssu_P27"/>
</dbReference>
<evidence type="ECO:0000313" key="2">
    <source>
        <dbReference type="EMBL" id="KSV60426.1"/>
    </source>
</evidence>
<keyword evidence="3" id="KW-1185">Reference proteome</keyword>
<reference evidence="2 3" key="1">
    <citation type="submission" date="2015-11" db="EMBL/GenBank/DDBJ databases">
        <title>Butyribacter intestini gen. nov., sp. nov., a butyric acid-producing bacterium of the family Lachnospiraceae isolated from the human faeces.</title>
        <authorList>
            <person name="Zou Y."/>
            <person name="Xue W."/>
            <person name="Luo G."/>
            <person name="Lv M."/>
        </authorList>
    </citation>
    <scope>NUCLEOTIDE SEQUENCE [LARGE SCALE GENOMIC DNA]</scope>
    <source>
        <strain evidence="2 3">ACET-33324</strain>
    </source>
</reference>
<dbReference type="OrthoDB" id="3078241at2"/>
<dbReference type="RefSeq" id="WP_054740744.1">
    <property type="nucleotide sequence ID" value="NZ_CABMMD010000013.1"/>
</dbReference>
<evidence type="ECO:0000256" key="1">
    <source>
        <dbReference type="SAM" id="MobiDB-lite"/>
    </source>
</evidence>
<dbReference type="AlphaFoldDB" id="A0A0V8QJ61"/>
<feature type="region of interest" description="Disordered" evidence="1">
    <location>
        <begin position="1"/>
        <end position="25"/>
    </location>
</feature>
<protein>
    <submittedName>
        <fullName evidence="2">Terminase</fullName>
    </submittedName>
</protein>
<evidence type="ECO:0000313" key="3">
    <source>
        <dbReference type="Proteomes" id="UP000054874"/>
    </source>
</evidence>
<dbReference type="Proteomes" id="UP000054874">
    <property type="component" value="Unassembled WGS sequence"/>
</dbReference>
<organism evidence="2 3">
    <name type="scientific">Acetivibrio ethanolgignens</name>
    <dbReference type="NCBI Taxonomy" id="290052"/>
    <lineage>
        <taxon>Bacteria</taxon>
        <taxon>Bacillati</taxon>
        <taxon>Bacillota</taxon>
        <taxon>Clostridia</taxon>
        <taxon>Eubacteriales</taxon>
        <taxon>Oscillospiraceae</taxon>
        <taxon>Acetivibrio</taxon>
    </lineage>
</organism>
<accession>A0A0V8QJ61</accession>